<dbReference type="RefSeq" id="WP_345616698.1">
    <property type="nucleotide sequence ID" value="NZ_BAABIG010000001.1"/>
</dbReference>
<reference evidence="2" key="1">
    <citation type="journal article" date="2019" name="Int. J. Syst. Evol. Microbiol.">
        <title>The Global Catalogue of Microorganisms (GCM) 10K type strain sequencing project: providing services to taxonomists for standard genome sequencing and annotation.</title>
        <authorList>
            <consortium name="The Broad Institute Genomics Platform"/>
            <consortium name="The Broad Institute Genome Sequencing Center for Infectious Disease"/>
            <person name="Wu L."/>
            <person name="Ma J."/>
        </authorList>
    </citation>
    <scope>NUCLEOTIDE SEQUENCE [LARGE SCALE GENOMIC DNA]</scope>
    <source>
        <strain evidence="2">JCM 18081</strain>
    </source>
</reference>
<evidence type="ECO:0000313" key="2">
    <source>
        <dbReference type="Proteomes" id="UP001501265"/>
    </source>
</evidence>
<sequence>MSRKRRFSSYALSILLFSSLIPVLLVSRQVIRDAQGTEVSALPR</sequence>
<name>A0ABP9AL47_9ACTN</name>
<gene>
    <name evidence="1" type="ORF">GCM10023220_01130</name>
</gene>
<keyword evidence="2" id="KW-1185">Reference proteome</keyword>
<evidence type="ECO:0000313" key="1">
    <source>
        <dbReference type="EMBL" id="GAA4782326.1"/>
    </source>
</evidence>
<accession>A0ABP9AL47</accession>
<dbReference type="Proteomes" id="UP001501265">
    <property type="component" value="Unassembled WGS sequence"/>
</dbReference>
<comment type="caution">
    <text evidence="1">The sequence shown here is derived from an EMBL/GenBank/DDBJ whole genome shotgun (WGS) entry which is preliminary data.</text>
</comment>
<protein>
    <submittedName>
        <fullName evidence="1">Uncharacterized protein</fullName>
    </submittedName>
</protein>
<organism evidence="1 2">
    <name type="scientific">Streptomyces ziwulingensis</name>
    <dbReference type="NCBI Taxonomy" id="1045501"/>
    <lineage>
        <taxon>Bacteria</taxon>
        <taxon>Bacillati</taxon>
        <taxon>Actinomycetota</taxon>
        <taxon>Actinomycetes</taxon>
        <taxon>Kitasatosporales</taxon>
        <taxon>Streptomycetaceae</taxon>
        <taxon>Streptomyces</taxon>
    </lineage>
</organism>
<dbReference type="EMBL" id="BAABIG010000001">
    <property type="protein sequence ID" value="GAA4782326.1"/>
    <property type="molecule type" value="Genomic_DNA"/>
</dbReference>
<proteinExistence type="predicted"/>